<feature type="coiled-coil region" evidence="2">
    <location>
        <begin position="1092"/>
        <end position="1144"/>
    </location>
</feature>
<reference evidence="6" key="1">
    <citation type="journal article" date="2015" name="Nature">
        <title>Complex archaea that bridge the gap between prokaryotes and eukaryotes.</title>
        <authorList>
            <person name="Spang A."/>
            <person name="Saw J.H."/>
            <person name="Jorgensen S.L."/>
            <person name="Zaremba-Niedzwiedzka K."/>
            <person name="Martijn J."/>
            <person name="Lind A.E."/>
            <person name="van Eijk R."/>
            <person name="Schleper C."/>
            <person name="Guy L."/>
            <person name="Ettema T.J."/>
        </authorList>
    </citation>
    <scope>NUCLEOTIDE SEQUENCE</scope>
</reference>
<dbReference type="Pfam" id="PF10145">
    <property type="entry name" value="PhageMin_Tail"/>
    <property type="match status" value="1"/>
</dbReference>
<keyword evidence="2" id="KW-0175">Coiled coil</keyword>
<evidence type="ECO:0000256" key="3">
    <source>
        <dbReference type="SAM" id="MobiDB-lite"/>
    </source>
</evidence>
<keyword evidence="4" id="KW-1133">Transmembrane helix</keyword>
<evidence type="ECO:0000256" key="4">
    <source>
        <dbReference type="SAM" id="Phobius"/>
    </source>
</evidence>
<feature type="transmembrane region" description="Helical" evidence="4">
    <location>
        <begin position="879"/>
        <end position="905"/>
    </location>
</feature>
<protein>
    <recommendedName>
        <fullName evidence="5">Phage tail tape measure protein domain-containing protein</fullName>
    </recommendedName>
</protein>
<accession>A0A0F9JDB9</accession>
<evidence type="ECO:0000256" key="1">
    <source>
        <dbReference type="ARBA" id="ARBA00022612"/>
    </source>
</evidence>
<feature type="non-terminal residue" evidence="6">
    <location>
        <position position="1"/>
    </location>
</feature>
<dbReference type="NCBIfam" id="TIGR01760">
    <property type="entry name" value="tape_meas_TP901"/>
    <property type="match status" value="1"/>
</dbReference>
<keyword evidence="4" id="KW-0472">Membrane</keyword>
<evidence type="ECO:0000256" key="2">
    <source>
        <dbReference type="SAM" id="Coils"/>
    </source>
</evidence>
<keyword evidence="4" id="KW-0812">Transmembrane</keyword>
<dbReference type="AlphaFoldDB" id="A0A0F9JDB9"/>
<proteinExistence type="predicted"/>
<comment type="caution">
    <text evidence="6">The sequence shown here is derived from an EMBL/GenBank/DDBJ whole genome shotgun (WGS) entry which is preliminary data.</text>
</comment>
<name>A0A0F9JDB9_9ZZZZ</name>
<sequence>EGVLSEGRVAHGLTPGTREGLRTRTEGAVSFPLEGREGLDTSAKGMRLMLQQMGEGAGVGGTDLEALRGRFQETAQGYKETVSKIPKKEGGGFQEGNKAYIKAMQEFQAAEVQMYLNQAKQLQHAADQLAAGGLADSAQFNEVIANLDSVLERLMNNMMKIKIGGKMKGLATTPEGGLTERAFDLGIRPSKDMYADVARRHAPSREPAARKEFMAEGVGAQMMDVLDSIKQGETRTSQWIAIWDELVKKPKELENNLGVVADILKDFGSTMIADMGPNNPATKNIQAMAKTAKEAHKALQDMPQRIVTTEDAQTAAAKIPAVRKAAFGGRDLASMIKEQEKGIEAARQKWENALNEMHKQGVTPAGGRHIQSGKTFDITGPDNIAIKKFGMTAKRGMDGYKVSLHDATKAQGQLTGSIRNSLRRVVQWGFATGIVYGVIRAFRTMIQTITEVETKITALKKVMDTSITNFEKMQDSATGFAQEFGVTIEDVLDGMVVYGQQGLKVNKIMERTRATMLAVNVTTLSSVEATEALTAAHKVFGEAVSNSTGFVDAWAAVAAKHAITAKDLADAVKRSGAAAEVAGVGFNDFLGVVTAIGAVTRQSGKEIATSTKFMFRAMRRPTAQKELGKMGVSSMTAGGDFRPAVDIMKDLAGSWDGLTRAQQVNLAQAMAGIRHYNSFIVLMNNFDEALLASADAANSQGFAMRKNRLSMATFAKQMVVMKESAKGLVIELGKSALGPATALIKTISGVVQSISKMPPALLKGTLMVAGLGLAFHKTADFIADAMDAMSSGAVTMGPKTGFGGSKMFEKMKGGISSIGKGFTAAAGGGAAAEGLTKLGTLAMVARKSVDKLGMAVVGGTVGLYNMAAGFIGLAKATKVFNAALITTVGGAAIVAIGVALGYAYTRYQKATLSAREFEQAQEDIIGKSDDAASSLRSQLVTADRLTLAYKKIGTALDAMGDAGGMAAALAEGRFKGAATAAQKYSDMLAEVGKDIAQADPTKVTGISDTGDLIVGIENNFKSMTQAALDAQNAVSFALKADVISAYSAELRKTLSIWDRMAESINKVQNAAMGMFGGEKGTLQTDMSAMGDLKQTNLEIKKITDARKKQAAEGGYQIAGQAKLVELVQRRAQEEQKVLKIAEQVRRVFESMPVFGDLGTAMKEITPKFQEDLKIAIETGEFGRGATLESVM</sequence>
<gene>
    <name evidence="6" type="ORF">LCGC14_1543540</name>
</gene>
<dbReference type="PANTHER" id="PTHR37813">
    <property type="entry name" value="FELS-2 PROPHAGE PROTEIN"/>
    <property type="match status" value="1"/>
</dbReference>
<keyword evidence="1" id="KW-1188">Viral release from host cell</keyword>
<feature type="transmembrane region" description="Helical" evidence="4">
    <location>
        <begin position="852"/>
        <end position="873"/>
    </location>
</feature>
<dbReference type="PANTHER" id="PTHR37813:SF1">
    <property type="entry name" value="FELS-2 PROPHAGE PROTEIN"/>
    <property type="match status" value="1"/>
</dbReference>
<evidence type="ECO:0000313" key="6">
    <source>
        <dbReference type="EMBL" id="KKM60271.1"/>
    </source>
</evidence>
<feature type="non-terminal residue" evidence="6">
    <location>
        <position position="1191"/>
    </location>
</feature>
<feature type="region of interest" description="Disordered" evidence="3">
    <location>
        <begin position="1"/>
        <end position="20"/>
    </location>
</feature>
<dbReference type="EMBL" id="LAZR01011710">
    <property type="protein sequence ID" value="KKM60271.1"/>
    <property type="molecule type" value="Genomic_DNA"/>
</dbReference>
<dbReference type="InterPro" id="IPR010090">
    <property type="entry name" value="Phage_tape_meas"/>
</dbReference>
<organism evidence="6">
    <name type="scientific">marine sediment metagenome</name>
    <dbReference type="NCBI Taxonomy" id="412755"/>
    <lineage>
        <taxon>unclassified sequences</taxon>
        <taxon>metagenomes</taxon>
        <taxon>ecological metagenomes</taxon>
    </lineage>
</organism>
<feature type="domain" description="Phage tail tape measure protein" evidence="5">
    <location>
        <begin position="474"/>
        <end position="672"/>
    </location>
</feature>
<evidence type="ECO:0000259" key="5">
    <source>
        <dbReference type="Pfam" id="PF10145"/>
    </source>
</evidence>